<name>A0A5N5TC56_9CRUS</name>
<protein>
    <submittedName>
        <fullName evidence="4">Estrogen sulfotransferase</fullName>
    </submittedName>
</protein>
<dbReference type="Gene3D" id="3.40.50.300">
    <property type="entry name" value="P-loop containing nucleotide triphosphate hydrolases"/>
    <property type="match status" value="1"/>
</dbReference>
<dbReference type="OrthoDB" id="205623at2759"/>
<proteinExistence type="inferred from homology"/>
<keyword evidence="2 4" id="KW-0808">Transferase</keyword>
<organism evidence="4 5">
    <name type="scientific">Armadillidium nasatum</name>
    <dbReference type="NCBI Taxonomy" id="96803"/>
    <lineage>
        <taxon>Eukaryota</taxon>
        <taxon>Metazoa</taxon>
        <taxon>Ecdysozoa</taxon>
        <taxon>Arthropoda</taxon>
        <taxon>Crustacea</taxon>
        <taxon>Multicrustacea</taxon>
        <taxon>Malacostraca</taxon>
        <taxon>Eumalacostraca</taxon>
        <taxon>Peracarida</taxon>
        <taxon>Isopoda</taxon>
        <taxon>Oniscidea</taxon>
        <taxon>Crinocheta</taxon>
        <taxon>Armadillidiidae</taxon>
        <taxon>Armadillidium</taxon>
    </lineage>
</organism>
<evidence type="ECO:0000313" key="5">
    <source>
        <dbReference type="Proteomes" id="UP000326759"/>
    </source>
</evidence>
<reference evidence="4 5" key="1">
    <citation type="journal article" date="2019" name="PLoS Biol.">
        <title>Sex chromosomes control vertical transmission of feminizing Wolbachia symbionts in an isopod.</title>
        <authorList>
            <person name="Becking T."/>
            <person name="Chebbi M.A."/>
            <person name="Giraud I."/>
            <person name="Moumen B."/>
            <person name="Laverre T."/>
            <person name="Caubet Y."/>
            <person name="Peccoud J."/>
            <person name="Gilbert C."/>
            <person name="Cordaux R."/>
        </authorList>
    </citation>
    <scope>NUCLEOTIDE SEQUENCE [LARGE SCALE GENOMIC DNA]</scope>
    <source>
        <strain evidence="4">ANa2</strain>
        <tissue evidence="4">Whole body excluding digestive tract and cuticle</tissue>
    </source>
</reference>
<dbReference type="InterPro" id="IPR027417">
    <property type="entry name" value="P-loop_NTPase"/>
</dbReference>
<dbReference type="SUPFAM" id="SSF52540">
    <property type="entry name" value="P-loop containing nucleoside triphosphate hydrolases"/>
    <property type="match status" value="1"/>
</dbReference>
<comment type="caution">
    <text evidence="4">The sequence shown here is derived from an EMBL/GenBank/DDBJ whole genome shotgun (WGS) entry which is preliminary data.</text>
</comment>
<dbReference type="PANTHER" id="PTHR11783">
    <property type="entry name" value="SULFOTRANSFERASE SULT"/>
    <property type="match status" value="1"/>
</dbReference>
<evidence type="ECO:0000313" key="4">
    <source>
        <dbReference type="EMBL" id="KAB7503759.1"/>
    </source>
</evidence>
<gene>
    <name evidence="4" type="primary">SULT1E1</name>
    <name evidence="4" type="ORF">Anas_06020</name>
</gene>
<evidence type="ECO:0000256" key="1">
    <source>
        <dbReference type="ARBA" id="ARBA00005771"/>
    </source>
</evidence>
<accession>A0A5N5TC56</accession>
<sequence>MQGNRNMEEFNLKQSMWEKPIHQVKVKFQLQVKDSDVFVVTFPKSGTNWIQEIVWNLFHNPNLDNPDSDISIDIRCPFMELDYFFLVKGSPSFDESGPIIKTFNRLCPGRNWREGVFYYLATNSPDPRLLKHHIPYTFLNPAMLTKGKMICLARDPRDVIASGYHYLRHHTLATEKMTIEHYVQDLMDGKIYGNYWEHMRLNWSRRNDPNYLFLFYEDLKLDAKGNIKKIDQFIGTNRTDKQFDNIVKCTSFNYMKEKTKDNPPTSFDNVFLKTKSEDKSETFFRKGKAGSWKEDIPEHLHAKINSWIKENLKDFGDDFKYKALEKDL</sequence>
<dbReference type="GO" id="GO:0008146">
    <property type="term" value="F:sulfotransferase activity"/>
    <property type="evidence" value="ECO:0007669"/>
    <property type="project" value="InterPro"/>
</dbReference>
<keyword evidence="5" id="KW-1185">Reference proteome</keyword>
<dbReference type="Pfam" id="PF00685">
    <property type="entry name" value="Sulfotransfer_1"/>
    <property type="match status" value="1"/>
</dbReference>
<dbReference type="EMBL" id="SEYY01004487">
    <property type="protein sequence ID" value="KAB7503759.1"/>
    <property type="molecule type" value="Genomic_DNA"/>
</dbReference>
<feature type="domain" description="Sulfotransferase" evidence="3">
    <location>
        <begin position="34"/>
        <end position="316"/>
    </location>
</feature>
<comment type="similarity">
    <text evidence="1">Belongs to the sulfotransferase 1 family.</text>
</comment>
<dbReference type="AlphaFoldDB" id="A0A5N5TC56"/>
<evidence type="ECO:0000256" key="2">
    <source>
        <dbReference type="ARBA" id="ARBA00022679"/>
    </source>
</evidence>
<dbReference type="Proteomes" id="UP000326759">
    <property type="component" value="Unassembled WGS sequence"/>
</dbReference>
<dbReference type="InterPro" id="IPR000863">
    <property type="entry name" value="Sulfotransferase_dom"/>
</dbReference>
<evidence type="ECO:0000259" key="3">
    <source>
        <dbReference type="Pfam" id="PF00685"/>
    </source>
</evidence>